<gene>
    <name evidence="4" type="ORF">KOW79_016745</name>
</gene>
<dbReference type="InterPro" id="IPR050163">
    <property type="entry name" value="Apolipoprotein_A1/A4/E"/>
</dbReference>
<evidence type="ECO:0000256" key="2">
    <source>
        <dbReference type="ARBA" id="ARBA00008788"/>
    </source>
</evidence>
<dbReference type="PANTHER" id="PTHR18976:SF34">
    <property type="entry name" value="LIPID-BINDING PROTEIN"/>
    <property type="match status" value="1"/>
</dbReference>
<dbReference type="Proteomes" id="UP000824219">
    <property type="component" value="Linkage Group LG20"/>
</dbReference>
<dbReference type="Gene3D" id="1.20.120.20">
    <property type="entry name" value="Apolipoprotein"/>
    <property type="match status" value="1"/>
</dbReference>
<sequence length="295" mass="33605">MSSQHFLASADPPVLVTIVPSSSNGSFGAGGLSLFQTRIINRSIMKFVGLALALLLAAGCQADAPTSYEHIKAVGATYINQAKQTAQKAIDQLDDAEFKDYKVRLNKGMQTIENFITHITASIDPVGPQIFEFLSSTREHIVKDFEALHKELEPKCQELRAVLKTHFEEYRALLEPSLKEYSEKNSQVVEEFRTKFEPVVKELKEKIKVNLEETKSKLTPIVEIIRNKLIKVLEQLKATYGPHIQEYREQFDIVIDDLRKKYESGELQEKIKNLIDELRPKLLDIYHTIEKAFKS</sequence>
<dbReference type="GO" id="GO:0006869">
    <property type="term" value="P:lipid transport"/>
    <property type="evidence" value="ECO:0007669"/>
    <property type="project" value="InterPro"/>
</dbReference>
<dbReference type="OrthoDB" id="8727817at2759"/>
<dbReference type="AlphaFoldDB" id="A0A9D3NCA6"/>
<proteinExistence type="inferred from homology"/>
<protein>
    <recommendedName>
        <fullName evidence="6">Apolipoprotein A-I</fullName>
    </recommendedName>
</protein>
<evidence type="ECO:0008006" key="6">
    <source>
        <dbReference type="Google" id="ProtNLM"/>
    </source>
</evidence>
<comment type="subcellular location">
    <subcellularLocation>
        <location evidence="1">Secreted</location>
    </subcellularLocation>
</comment>
<comment type="similarity">
    <text evidence="2">Belongs to the apolipoprotein A1/A4/E family.</text>
</comment>
<evidence type="ECO:0000313" key="4">
    <source>
        <dbReference type="EMBL" id="KAG7319602.1"/>
    </source>
</evidence>
<reference evidence="4 5" key="1">
    <citation type="submission" date="2021-06" db="EMBL/GenBank/DDBJ databases">
        <title>Chromosome-level genome assembly of the red-tail catfish (Hemibagrus wyckioides).</title>
        <authorList>
            <person name="Shao F."/>
        </authorList>
    </citation>
    <scope>NUCLEOTIDE SEQUENCE [LARGE SCALE GENOMIC DNA]</scope>
    <source>
        <strain evidence="4">EC202008001</strain>
        <tissue evidence="4">Blood</tissue>
    </source>
</reference>
<dbReference type="PANTHER" id="PTHR18976">
    <property type="entry name" value="APOLIPOPROTEIN"/>
    <property type="match status" value="1"/>
</dbReference>
<dbReference type="GO" id="GO:0042157">
    <property type="term" value="P:lipoprotein metabolic process"/>
    <property type="evidence" value="ECO:0007669"/>
    <property type="project" value="InterPro"/>
</dbReference>
<comment type="caution">
    <text evidence="4">The sequence shown here is derived from an EMBL/GenBank/DDBJ whole genome shotgun (WGS) entry which is preliminary data.</text>
</comment>
<dbReference type="InterPro" id="IPR000074">
    <property type="entry name" value="ApoA_E"/>
</dbReference>
<accession>A0A9D3NCA6</accession>
<dbReference type="SUPFAM" id="SSF58113">
    <property type="entry name" value="Apolipoprotein A-I"/>
    <property type="match status" value="1"/>
</dbReference>
<dbReference type="Pfam" id="PF01442">
    <property type="entry name" value="Apolipoprotein"/>
    <property type="match status" value="1"/>
</dbReference>
<evidence type="ECO:0000313" key="5">
    <source>
        <dbReference type="Proteomes" id="UP000824219"/>
    </source>
</evidence>
<dbReference type="GO" id="GO:0005576">
    <property type="term" value="C:extracellular region"/>
    <property type="evidence" value="ECO:0007669"/>
    <property type="project" value="UniProtKB-SubCell"/>
</dbReference>
<keyword evidence="5" id="KW-1185">Reference proteome</keyword>
<evidence type="ECO:0000256" key="1">
    <source>
        <dbReference type="ARBA" id="ARBA00004613"/>
    </source>
</evidence>
<organism evidence="4 5">
    <name type="scientific">Hemibagrus wyckioides</name>
    <dbReference type="NCBI Taxonomy" id="337641"/>
    <lineage>
        <taxon>Eukaryota</taxon>
        <taxon>Metazoa</taxon>
        <taxon>Chordata</taxon>
        <taxon>Craniata</taxon>
        <taxon>Vertebrata</taxon>
        <taxon>Euteleostomi</taxon>
        <taxon>Actinopterygii</taxon>
        <taxon>Neopterygii</taxon>
        <taxon>Teleostei</taxon>
        <taxon>Ostariophysi</taxon>
        <taxon>Siluriformes</taxon>
        <taxon>Bagridae</taxon>
        <taxon>Hemibagrus</taxon>
    </lineage>
</organism>
<name>A0A9D3NCA6_9TELE</name>
<keyword evidence="3" id="KW-0964">Secreted</keyword>
<dbReference type="GO" id="GO:0008289">
    <property type="term" value="F:lipid binding"/>
    <property type="evidence" value="ECO:0007669"/>
    <property type="project" value="InterPro"/>
</dbReference>
<evidence type="ECO:0000256" key="3">
    <source>
        <dbReference type="ARBA" id="ARBA00022525"/>
    </source>
</evidence>
<dbReference type="EMBL" id="JAHKSW010000020">
    <property type="protein sequence ID" value="KAG7319602.1"/>
    <property type="molecule type" value="Genomic_DNA"/>
</dbReference>